<feature type="domain" description="ABC transmembrane type-1" evidence="11">
    <location>
        <begin position="16"/>
        <end position="292"/>
    </location>
</feature>
<dbReference type="OrthoDB" id="9760776at2"/>
<keyword evidence="13" id="KW-1185">Reference proteome</keyword>
<dbReference type="PANTHER" id="PTHR24221">
    <property type="entry name" value="ATP-BINDING CASSETTE SUB-FAMILY B"/>
    <property type="match status" value="1"/>
</dbReference>
<feature type="transmembrane region" description="Helical" evidence="9">
    <location>
        <begin position="231"/>
        <end position="254"/>
    </location>
</feature>
<dbReference type="SUPFAM" id="SSF52540">
    <property type="entry name" value="P-loop containing nucleoside triphosphate hydrolases"/>
    <property type="match status" value="1"/>
</dbReference>
<dbReference type="PANTHER" id="PTHR24221:SF654">
    <property type="entry name" value="ATP-BINDING CASSETTE SUB-FAMILY B MEMBER 6"/>
    <property type="match status" value="1"/>
</dbReference>
<dbReference type="GO" id="GO:0140359">
    <property type="term" value="F:ABC-type transporter activity"/>
    <property type="evidence" value="ECO:0007669"/>
    <property type="project" value="InterPro"/>
</dbReference>
<keyword evidence="3" id="KW-1003">Cell membrane</keyword>
<evidence type="ECO:0000259" key="11">
    <source>
        <dbReference type="PROSITE" id="PS50929"/>
    </source>
</evidence>
<evidence type="ECO:0000256" key="4">
    <source>
        <dbReference type="ARBA" id="ARBA00022692"/>
    </source>
</evidence>
<dbReference type="EMBL" id="CP011371">
    <property type="protein sequence ID" value="AKJ29462.1"/>
    <property type="molecule type" value="Genomic_DNA"/>
</dbReference>
<keyword evidence="7 9" id="KW-1133">Transmembrane helix</keyword>
<dbReference type="PATRIC" id="fig|413882.6.peg.2893"/>
<dbReference type="PROSITE" id="PS50929">
    <property type="entry name" value="ABC_TM1F"/>
    <property type="match status" value="1"/>
</dbReference>
<dbReference type="KEGG" id="pbh:AAW51_2771"/>
<evidence type="ECO:0000313" key="12">
    <source>
        <dbReference type="EMBL" id="AKJ29462.1"/>
    </source>
</evidence>
<evidence type="ECO:0000256" key="9">
    <source>
        <dbReference type="SAM" id="Phobius"/>
    </source>
</evidence>
<dbReference type="SMART" id="SM00382">
    <property type="entry name" value="AAA"/>
    <property type="match status" value="1"/>
</dbReference>
<evidence type="ECO:0000256" key="1">
    <source>
        <dbReference type="ARBA" id="ARBA00004651"/>
    </source>
</evidence>
<dbReference type="GO" id="GO:0005524">
    <property type="term" value="F:ATP binding"/>
    <property type="evidence" value="ECO:0007669"/>
    <property type="project" value="UniProtKB-KW"/>
</dbReference>
<sequence length="566" mass="61358">MMNGVVALLRGSRWKLAGAGLAGALSGLGIAALIALINSALALPRAEQGRLLPAFVALCVGVFLARTASEALLVRLSQHLIAGLRCQLSRQILASPLRQLEQHGAHRLLAALTDDVQKIAALLTRLPTFCINVAVALGCFAYLGWLSWPLMLGALACIGIGIGVFLVAQLRAQGALQRSRDAGDELYKHFITVTEGGKELQMHRGRRSAFLTRWLDGAVARLRHNFVSGMTIYALAESLGLLMFFVFIGLLLFLPPDYTTHNPAVLSGYALTFLYLITPVEVLVNLAPDFGQFRVALKQLATLQLALAPGQDHGAGRPAWKTLQQLELKGVTHGYRSEHEDGQFTLGPIDLSLSPGEIVFITGGNGSGKTTLAKLLVGLYAPDSGQVSVNGEAVVGDADREAYRQLFSCVFADFYLFEELLGLDDPERAPRAGELLKRLKLDHKVSLEKGRFSTVALSQGQRKRLALLGAVLEDRPVCLFDEWAADQDPVFKRVFYEDILPDLKAQGRTVVAITHDDAYFHLADRHVKLESGRIVSIRSQRQAAACNEEPVAAPATPGRPSQLQVG</sequence>
<dbReference type="STRING" id="413882.AAW51_2771"/>
<evidence type="ECO:0000256" key="2">
    <source>
        <dbReference type="ARBA" id="ARBA00022448"/>
    </source>
</evidence>
<evidence type="ECO:0000259" key="10">
    <source>
        <dbReference type="PROSITE" id="PS50893"/>
    </source>
</evidence>
<proteinExistence type="predicted"/>
<dbReference type="GO" id="GO:0005886">
    <property type="term" value="C:plasma membrane"/>
    <property type="evidence" value="ECO:0007669"/>
    <property type="project" value="UniProtKB-SubCell"/>
</dbReference>
<name>A0A0G3BJA9_9BURK</name>
<dbReference type="InterPro" id="IPR027417">
    <property type="entry name" value="P-loop_NTPase"/>
</dbReference>
<evidence type="ECO:0000313" key="13">
    <source>
        <dbReference type="Proteomes" id="UP000035352"/>
    </source>
</evidence>
<evidence type="ECO:0000256" key="8">
    <source>
        <dbReference type="ARBA" id="ARBA00023136"/>
    </source>
</evidence>
<dbReference type="CDD" id="cd03225">
    <property type="entry name" value="ABC_cobalt_CbiO_domain1"/>
    <property type="match status" value="1"/>
</dbReference>
<dbReference type="NCBIfam" id="TIGR01194">
    <property type="entry name" value="cyc_pep_trnsptr"/>
    <property type="match status" value="1"/>
</dbReference>
<evidence type="ECO:0000256" key="6">
    <source>
        <dbReference type="ARBA" id="ARBA00022840"/>
    </source>
</evidence>
<evidence type="ECO:0000256" key="7">
    <source>
        <dbReference type="ARBA" id="ARBA00022989"/>
    </source>
</evidence>
<dbReference type="PROSITE" id="PS00211">
    <property type="entry name" value="ABC_TRANSPORTER_1"/>
    <property type="match status" value="1"/>
</dbReference>
<keyword evidence="5" id="KW-0547">Nucleotide-binding</keyword>
<dbReference type="RefSeq" id="WP_083438282.1">
    <property type="nucleotide sequence ID" value="NZ_CP011371.1"/>
</dbReference>
<dbReference type="Pfam" id="PF00664">
    <property type="entry name" value="ABC_membrane"/>
    <property type="match status" value="1"/>
</dbReference>
<dbReference type="InterPro" id="IPR017871">
    <property type="entry name" value="ABC_transporter-like_CS"/>
</dbReference>
<feature type="transmembrane region" description="Helical" evidence="9">
    <location>
        <begin position="126"/>
        <end position="145"/>
    </location>
</feature>
<feature type="transmembrane region" description="Helical" evidence="9">
    <location>
        <begin position="52"/>
        <end position="74"/>
    </location>
</feature>
<dbReference type="InterPro" id="IPR003593">
    <property type="entry name" value="AAA+_ATPase"/>
</dbReference>
<reference evidence="12 13" key="1">
    <citation type="submission" date="2015-05" db="EMBL/GenBank/DDBJ databases">
        <authorList>
            <person name="Tang B."/>
            <person name="Yu Y."/>
        </authorList>
    </citation>
    <scope>NUCLEOTIDE SEQUENCE [LARGE SCALE GENOMIC DNA]</scope>
    <source>
        <strain evidence="12 13">DSM 7029</strain>
    </source>
</reference>
<feature type="transmembrane region" description="Helical" evidence="9">
    <location>
        <begin position="266"/>
        <end position="287"/>
    </location>
</feature>
<keyword evidence="2" id="KW-0813">Transport</keyword>
<comment type="subcellular location">
    <subcellularLocation>
        <location evidence="1">Cell membrane</location>
        <topology evidence="1">Multi-pass membrane protein</topology>
    </subcellularLocation>
</comment>
<accession>A0A0G3BJA9</accession>
<dbReference type="InterPro" id="IPR011527">
    <property type="entry name" value="ABC1_TM_dom"/>
</dbReference>
<dbReference type="Pfam" id="PF00005">
    <property type="entry name" value="ABC_tran"/>
    <property type="match status" value="1"/>
</dbReference>
<keyword evidence="4 9" id="KW-0812">Transmembrane</keyword>
<dbReference type="InterPro" id="IPR015856">
    <property type="entry name" value="ABC_transpr_CbiO/EcfA_su"/>
</dbReference>
<organism evidence="12 13">
    <name type="scientific">Caldimonas brevitalea</name>
    <dbReference type="NCBI Taxonomy" id="413882"/>
    <lineage>
        <taxon>Bacteria</taxon>
        <taxon>Pseudomonadati</taxon>
        <taxon>Pseudomonadota</taxon>
        <taxon>Betaproteobacteria</taxon>
        <taxon>Burkholderiales</taxon>
        <taxon>Sphaerotilaceae</taxon>
        <taxon>Caldimonas</taxon>
    </lineage>
</organism>
<keyword evidence="8 9" id="KW-0472">Membrane</keyword>
<protein>
    <submittedName>
        <fullName evidence="12">Putative ATP-binding cassette transporter</fullName>
    </submittedName>
</protein>
<dbReference type="GO" id="GO:0034040">
    <property type="term" value="F:ATPase-coupled lipid transmembrane transporter activity"/>
    <property type="evidence" value="ECO:0007669"/>
    <property type="project" value="TreeGrafter"/>
</dbReference>
<dbReference type="GO" id="GO:0016887">
    <property type="term" value="F:ATP hydrolysis activity"/>
    <property type="evidence" value="ECO:0007669"/>
    <property type="project" value="InterPro"/>
</dbReference>
<dbReference type="InterPro" id="IPR003439">
    <property type="entry name" value="ABC_transporter-like_ATP-bd"/>
</dbReference>
<dbReference type="InterPro" id="IPR036640">
    <property type="entry name" value="ABC1_TM_sf"/>
</dbReference>
<feature type="transmembrane region" description="Helical" evidence="9">
    <location>
        <begin position="151"/>
        <end position="170"/>
    </location>
</feature>
<dbReference type="InterPro" id="IPR005898">
    <property type="entry name" value="Cyc_pep_transpt_SyrD/YojI"/>
</dbReference>
<feature type="domain" description="ABC transporter" evidence="10">
    <location>
        <begin position="326"/>
        <end position="556"/>
    </location>
</feature>
<evidence type="ECO:0000256" key="5">
    <source>
        <dbReference type="ARBA" id="ARBA00022741"/>
    </source>
</evidence>
<dbReference type="GO" id="GO:0015833">
    <property type="term" value="P:peptide transport"/>
    <property type="evidence" value="ECO:0007669"/>
    <property type="project" value="InterPro"/>
</dbReference>
<keyword evidence="6 12" id="KW-0067">ATP-binding</keyword>
<dbReference type="Proteomes" id="UP000035352">
    <property type="component" value="Chromosome"/>
</dbReference>
<dbReference type="GO" id="GO:1904680">
    <property type="term" value="F:peptide transmembrane transporter activity"/>
    <property type="evidence" value="ECO:0007669"/>
    <property type="project" value="InterPro"/>
</dbReference>
<dbReference type="AlphaFoldDB" id="A0A0G3BJA9"/>
<gene>
    <name evidence="12" type="primary">pvdE</name>
    <name evidence="12" type="ORF">AAW51_2771</name>
</gene>
<dbReference type="SUPFAM" id="SSF90123">
    <property type="entry name" value="ABC transporter transmembrane region"/>
    <property type="match status" value="1"/>
</dbReference>
<dbReference type="PROSITE" id="PS50893">
    <property type="entry name" value="ABC_TRANSPORTER_2"/>
    <property type="match status" value="1"/>
</dbReference>
<evidence type="ECO:0000256" key="3">
    <source>
        <dbReference type="ARBA" id="ARBA00022475"/>
    </source>
</evidence>
<dbReference type="Gene3D" id="1.20.1560.10">
    <property type="entry name" value="ABC transporter type 1, transmembrane domain"/>
    <property type="match status" value="1"/>
</dbReference>
<dbReference type="Gene3D" id="3.40.50.300">
    <property type="entry name" value="P-loop containing nucleotide triphosphate hydrolases"/>
    <property type="match status" value="1"/>
</dbReference>
<dbReference type="InterPro" id="IPR039421">
    <property type="entry name" value="Type_1_exporter"/>
</dbReference>